<reference evidence="1" key="1">
    <citation type="submission" date="2018-02" db="EMBL/GenBank/DDBJ databases">
        <title>Rhizophora mucronata_Transcriptome.</title>
        <authorList>
            <person name="Meera S.P."/>
            <person name="Sreeshan A."/>
            <person name="Augustine A."/>
        </authorList>
    </citation>
    <scope>NUCLEOTIDE SEQUENCE</scope>
    <source>
        <tissue evidence="1">Leaf</tissue>
    </source>
</reference>
<name>A0A2P2P4N7_RHIMU</name>
<evidence type="ECO:0000313" key="1">
    <source>
        <dbReference type="EMBL" id="MBX49591.1"/>
    </source>
</evidence>
<dbReference type="AlphaFoldDB" id="A0A2P2P4N7"/>
<accession>A0A2P2P4N7</accession>
<organism evidence="1">
    <name type="scientific">Rhizophora mucronata</name>
    <name type="common">Asiatic mangrove</name>
    <dbReference type="NCBI Taxonomy" id="61149"/>
    <lineage>
        <taxon>Eukaryota</taxon>
        <taxon>Viridiplantae</taxon>
        <taxon>Streptophyta</taxon>
        <taxon>Embryophyta</taxon>
        <taxon>Tracheophyta</taxon>
        <taxon>Spermatophyta</taxon>
        <taxon>Magnoliopsida</taxon>
        <taxon>eudicotyledons</taxon>
        <taxon>Gunneridae</taxon>
        <taxon>Pentapetalae</taxon>
        <taxon>rosids</taxon>
        <taxon>fabids</taxon>
        <taxon>Malpighiales</taxon>
        <taxon>Rhizophoraceae</taxon>
        <taxon>Rhizophora</taxon>
    </lineage>
</organism>
<proteinExistence type="predicted"/>
<protein>
    <submittedName>
        <fullName evidence="1">Uncharacterized protein</fullName>
    </submittedName>
</protein>
<sequence length="46" mass="5233">MAVLTAKDWSNFIAFKDGQDHLSSTVTPLHQTFSFIKQQVPHMDIT</sequence>
<dbReference type="EMBL" id="GGEC01069107">
    <property type="protein sequence ID" value="MBX49591.1"/>
    <property type="molecule type" value="Transcribed_RNA"/>
</dbReference>